<dbReference type="CDD" id="cd08771">
    <property type="entry name" value="DLP_1"/>
    <property type="match status" value="1"/>
</dbReference>
<evidence type="ECO:0000256" key="1">
    <source>
        <dbReference type="RuleBase" id="RU003932"/>
    </source>
</evidence>
<dbReference type="InterPro" id="IPR030381">
    <property type="entry name" value="G_DYNAMIN_dom"/>
</dbReference>
<name>A0A914Y996_9BILA</name>
<dbReference type="PROSITE" id="PS00410">
    <property type="entry name" value="G_DYNAMIN_1"/>
    <property type="match status" value="1"/>
</dbReference>
<dbReference type="GO" id="GO:0048312">
    <property type="term" value="P:intracellular distribution of mitochondria"/>
    <property type="evidence" value="ECO:0007669"/>
    <property type="project" value="TreeGrafter"/>
</dbReference>
<reference evidence="4" key="1">
    <citation type="submission" date="2022-11" db="UniProtKB">
        <authorList>
            <consortium name="WormBaseParasite"/>
        </authorList>
    </citation>
    <scope>IDENTIFICATION</scope>
</reference>
<evidence type="ECO:0000259" key="2">
    <source>
        <dbReference type="PROSITE" id="PS51718"/>
    </source>
</evidence>
<dbReference type="PANTHER" id="PTHR11566">
    <property type="entry name" value="DYNAMIN"/>
    <property type="match status" value="1"/>
</dbReference>
<dbReference type="GO" id="GO:0016020">
    <property type="term" value="C:membrane"/>
    <property type="evidence" value="ECO:0007669"/>
    <property type="project" value="TreeGrafter"/>
</dbReference>
<dbReference type="GO" id="GO:0005525">
    <property type="term" value="F:GTP binding"/>
    <property type="evidence" value="ECO:0007669"/>
    <property type="project" value="UniProtKB-KW"/>
</dbReference>
<dbReference type="PRINTS" id="PR00195">
    <property type="entry name" value="DYNAMIN"/>
</dbReference>
<sequence length="329" mass="36273">MEGLIPIIGKLQDVFAAVGSRENQVQLPQIVVVGSQSAGKSSVIEGIVGRDFLPRGSGIVTRRPLLIHLIHTPKEAKHRAFEDDWATFEHVPNKVFTDFEQVREEIEAETIRLTGTDKGISTEQIILKIYSATVVNLSLIDLPGITKVPDLIRDMILSFISNPQSLILAVTPANQDFANSEALKLAREVDADGDRTLFLRGEVIPVKLGIIGVVNRSQADIDSNKSVDDCLRDEMSFLYKNYPSLASKNGIKHLATALNKLLILHIRESLPELKHRITNMIAEFQTTLESLGSPIDDKKKTFLQVINHFSSAYISTIDGSSKNIGASKL</sequence>
<proteinExistence type="inferred from homology"/>
<organism evidence="3 4">
    <name type="scientific">Panagrolaimus superbus</name>
    <dbReference type="NCBI Taxonomy" id="310955"/>
    <lineage>
        <taxon>Eukaryota</taxon>
        <taxon>Metazoa</taxon>
        <taxon>Ecdysozoa</taxon>
        <taxon>Nematoda</taxon>
        <taxon>Chromadorea</taxon>
        <taxon>Rhabditida</taxon>
        <taxon>Tylenchina</taxon>
        <taxon>Panagrolaimomorpha</taxon>
        <taxon>Panagrolaimoidea</taxon>
        <taxon>Panagrolaimidae</taxon>
        <taxon>Panagrolaimus</taxon>
    </lineage>
</organism>
<feature type="domain" description="Dynamin-type G" evidence="2">
    <location>
        <begin position="24"/>
        <end position="271"/>
    </location>
</feature>
<dbReference type="InterPro" id="IPR027417">
    <property type="entry name" value="P-loop_NTPase"/>
</dbReference>
<keyword evidence="3" id="KW-1185">Reference proteome</keyword>
<accession>A0A914Y996</accession>
<evidence type="ECO:0000313" key="4">
    <source>
        <dbReference type="WBParaSite" id="PSU_v2.g1601.t1"/>
    </source>
</evidence>
<keyword evidence="1" id="KW-0547">Nucleotide-binding</keyword>
<dbReference type="SUPFAM" id="SSF52540">
    <property type="entry name" value="P-loop containing nucleoside triphosphate hydrolases"/>
    <property type="match status" value="1"/>
</dbReference>
<dbReference type="Pfam" id="PF00350">
    <property type="entry name" value="Dynamin_N"/>
    <property type="match status" value="1"/>
</dbReference>
<dbReference type="Gene3D" id="3.40.50.300">
    <property type="entry name" value="P-loop containing nucleotide triphosphate hydrolases"/>
    <property type="match status" value="1"/>
</dbReference>
<dbReference type="GO" id="GO:0008017">
    <property type="term" value="F:microtubule binding"/>
    <property type="evidence" value="ECO:0007669"/>
    <property type="project" value="TreeGrafter"/>
</dbReference>
<dbReference type="GO" id="GO:0000266">
    <property type="term" value="P:mitochondrial fission"/>
    <property type="evidence" value="ECO:0007669"/>
    <property type="project" value="TreeGrafter"/>
</dbReference>
<dbReference type="PANTHER" id="PTHR11566:SF21">
    <property type="entry name" value="DYNAMIN RELATED PROTEIN 1, ISOFORM A"/>
    <property type="match status" value="1"/>
</dbReference>
<dbReference type="AlphaFoldDB" id="A0A914Y996"/>
<dbReference type="InterPro" id="IPR045063">
    <property type="entry name" value="Dynamin_N"/>
</dbReference>
<keyword evidence="1" id="KW-0342">GTP-binding</keyword>
<dbReference type="InterPro" id="IPR022812">
    <property type="entry name" value="Dynamin"/>
</dbReference>
<dbReference type="SMART" id="SM00053">
    <property type="entry name" value="DYNc"/>
    <property type="match status" value="1"/>
</dbReference>
<dbReference type="GO" id="GO:0016559">
    <property type="term" value="P:peroxisome fission"/>
    <property type="evidence" value="ECO:0007669"/>
    <property type="project" value="TreeGrafter"/>
</dbReference>
<dbReference type="InterPro" id="IPR001401">
    <property type="entry name" value="Dynamin_GTPase"/>
</dbReference>
<dbReference type="WBParaSite" id="PSU_v2.g1601.t1">
    <property type="protein sequence ID" value="PSU_v2.g1601.t1"/>
    <property type="gene ID" value="PSU_v2.g1601"/>
</dbReference>
<dbReference type="InterPro" id="IPR019762">
    <property type="entry name" value="Dynamin_GTPase_CS"/>
</dbReference>
<dbReference type="GO" id="GO:0003924">
    <property type="term" value="F:GTPase activity"/>
    <property type="evidence" value="ECO:0007669"/>
    <property type="project" value="InterPro"/>
</dbReference>
<dbReference type="GO" id="GO:0005874">
    <property type="term" value="C:microtubule"/>
    <property type="evidence" value="ECO:0007669"/>
    <property type="project" value="TreeGrafter"/>
</dbReference>
<protein>
    <submittedName>
        <fullName evidence="4">Dynamin-type G domain-containing protein</fullName>
    </submittedName>
</protein>
<dbReference type="GO" id="GO:0005739">
    <property type="term" value="C:mitochondrion"/>
    <property type="evidence" value="ECO:0007669"/>
    <property type="project" value="TreeGrafter"/>
</dbReference>
<comment type="similarity">
    <text evidence="1">Belongs to the TRAFAC class dynamin-like GTPase superfamily. Dynamin/Fzo/YdjA family.</text>
</comment>
<dbReference type="Proteomes" id="UP000887577">
    <property type="component" value="Unplaced"/>
</dbReference>
<dbReference type="PROSITE" id="PS51718">
    <property type="entry name" value="G_DYNAMIN_2"/>
    <property type="match status" value="1"/>
</dbReference>
<dbReference type="GO" id="GO:0006897">
    <property type="term" value="P:endocytosis"/>
    <property type="evidence" value="ECO:0007669"/>
    <property type="project" value="TreeGrafter"/>
</dbReference>
<evidence type="ECO:0000313" key="3">
    <source>
        <dbReference type="Proteomes" id="UP000887577"/>
    </source>
</evidence>